<evidence type="ECO:0000256" key="5">
    <source>
        <dbReference type="ARBA" id="ARBA00014628"/>
    </source>
</evidence>
<dbReference type="PROSITE" id="PS51257">
    <property type="entry name" value="PROKAR_LIPOPROTEIN"/>
    <property type="match status" value="1"/>
</dbReference>
<evidence type="ECO:0000256" key="4">
    <source>
        <dbReference type="ARBA" id="ARBA00012925"/>
    </source>
</evidence>
<dbReference type="InterPro" id="IPR041891">
    <property type="entry name" value="Alpha_CA_prokaryot-like"/>
</dbReference>
<dbReference type="RefSeq" id="WP_047915673.1">
    <property type="nucleotide sequence ID" value="NZ_LN774769.1"/>
</dbReference>
<evidence type="ECO:0000259" key="11">
    <source>
        <dbReference type="PROSITE" id="PS51144"/>
    </source>
</evidence>
<dbReference type="Gene3D" id="3.10.200.10">
    <property type="entry name" value="Alpha carbonic anhydrase"/>
    <property type="match status" value="1"/>
</dbReference>
<dbReference type="CDD" id="cd03124">
    <property type="entry name" value="alpha_CA_prokaryotic_like"/>
    <property type="match status" value="1"/>
</dbReference>
<gene>
    <name evidence="12" type="ORF">LACPI_1361</name>
</gene>
<evidence type="ECO:0000313" key="13">
    <source>
        <dbReference type="Proteomes" id="UP000033166"/>
    </source>
</evidence>
<dbReference type="SMART" id="SM01057">
    <property type="entry name" value="Carb_anhydrase"/>
    <property type="match status" value="1"/>
</dbReference>
<feature type="domain" description="Alpha-carbonic anhydrase" evidence="11">
    <location>
        <begin position="40"/>
        <end position="248"/>
    </location>
</feature>
<dbReference type="HOGENOM" id="CLU_039326_0_2_9"/>
<name>A0A0D6DX51_9LACT</name>
<dbReference type="PANTHER" id="PTHR18952:SF265">
    <property type="entry name" value="CARBONIC ANHYDRASE"/>
    <property type="match status" value="1"/>
</dbReference>
<evidence type="ECO:0000256" key="6">
    <source>
        <dbReference type="ARBA" id="ARBA00022723"/>
    </source>
</evidence>
<comment type="function">
    <text evidence="2 10">Reversible hydration of carbon dioxide.</text>
</comment>
<keyword evidence="8 10" id="KW-0456">Lyase</keyword>
<dbReference type="SUPFAM" id="SSF51069">
    <property type="entry name" value="Carbonic anhydrase"/>
    <property type="match status" value="1"/>
</dbReference>
<dbReference type="PANTHER" id="PTHR18952">
    <property type="entry name" value="CARBONIC ANHYDRASE"/>
    <property type="match status" value="1"/>
</dbReference>
<dbReference type="InterPro" id="IPR036398">
    <property type="entry name" value="CA_dom_sf"/>
</dbReference>
<feature type="signal peptide" evidence="10">
    <location>
        <begin position="1"/>
        <end position="22"/>
    </location>
</feature>
<dbReference type="AlphaFoldDB" id="A0A0D6DX51"/>
<comment type="catalytic activity">
    <reaction evidence="9 10">
        <text>hydrogencarbonate + H(+) = CO2 + H2O</text>
        <dbReference type="Rhea" id="RHEA:10748"/>
        <dbReference type="ChEBI" id="CHEBI:15377"/>
        <dbReference type="ChEBI" id="CHEBI:15378"/>
        <dbReference type="ChEBI" id="CHEBI:16526"/>
        <dbReference type="ChEBI" id="CHEBI:17544"/>
        <dbReference type="EC" id="4.2.1.1"/>
    </reaction>
</comment>
<dbReference type="GO" id="GO:0004089">
    <property type="term" value="F:carbonate dehydratase activity"/>
    <property type="evidence" value="ECO:0007669"/>
    <property type="project" value="UniProtKB-UniRule"/>
</dbReference>
<comment type="similarity">
    <text evidence="3 10">Belongs to the alpha-carbonic anhydrase family.</text>
</comment>
<feature type="chain" id="PRO_5025097542" description="Carbonic anhydrase" evidence="10">
    <location>
        <begin position="23"/>
        <end position="249"/>
    </location>
</feature>
<dbReference type="InterPro" id="IPR023561">
    <property type="entry name" value="Carbonic_anhydrase_a-class"/>
</dbReference>
<evidence type="ECO:0000313" key="12">
    <source>
        <dbReference type="EMBL" id="CEN28561.1"/>
    </source>
</evidence>
<evidence type="ECO:0000256" key="8">
    <source>
        <dbReference type="ARBA" id="ARBA00023239"/>
    </source>
</evidence>
<keyword evidence="10" id="KW-0732">Signal</keyword>
<dbReference type="PROSITE" id="PS51144">
    <property type="entry name" value="ALPHA_CA_2"/>
    <property type="match status" value="1"/>
</dbReference>
<dbReference type="GO" id="GO:0008270">
    <property type="term" value="F:zinc ion binding"/>
    <property type="evidence" value="ECO:0007669"/>
    <property type="project" value="UniProtKB-UniRule"/>
</dbReference>
<dbReference type="InterPro" id="IPR001148">
    <property type="entry name" value="CA_dom"/>
</dbReference>
<proteinExistence type="inferred from homology"/>
<evidence type="ECO:0000256" key="10">
    <source>
        <dbReference type="RuleBase" id="RU367011"/>
    </source>
</evidence>
<protein>
    <recommendedName>
        <fullName evidence="5 10">Carbonic anhydrase</fullName>
        <ecNumber evidence="4 10">4.2.1.1</ecNumber>
    </recommendedName>
</protein>
<keyword evidence="7 10" id="KW-0862">Zinc</keyword>
<dbReference type="STRING" id="1364.LP2241_30374"/>
<evidence type="ECO:0000256" key="3">
    <source>
        <dbReference type="ARBA" id="ARBA00010718"/>
    </source>
</evidence>
<organism evidence="12 13">
    <name type="scientific">Pseudolactococcus piscium MKFS47</name>
    <dbReference type="NCBI Taxonomy" id="297352"/>
    <lineage>
        <taxon>Bacteria</taxon>
        <taxon>Bacillati</taxon>
        <taxon>Bacillota</taxon>
        <taxon>Bacilli</taxon>
        <taxon>Lactobacillales</taxon>
        <taxon>Streptococcaceae</taxon>
        <taxon>Pseudolactococcus</taxon>
    </lineage>
</organism>
<comment type="cofactor">
    <cofactor evidence="1 10">
        <name>Zn(2+)</name>
        <dbReference type="ChEBI" id="CHEBI:29105"/>
    </cofactor>
</comment>
<keyword evidence="6 10" id="KW-0479">Metal-binding</keyword>
<evidence type="ECO:0000256" key="1">
    <source>
        <dbReference type="ARBA" id="ARBA00001947"/>
    </source>
</evidence>
<dbReference type="Pfam" id="PF00194">
    <property type="entry name" value="Carb_anhydrase"/>
    <property type="match status" value="1"/>
</dbReference>
<dbReference type="InterPro" id="IPR018338">
    <property type="entry name" value="Carbonic_anhydrase_a-class_CS"/>
</dbReference>
<dbReference type="EC" id="4.2.1.1" evidence="4 10"/>
<evidence type="ECO:0000256" key="9">
    <source>
        <dbReference type="ARBA" id="ARBA00048348"/>
    </source>
</evidence>
<evidence type="ECO:0000256" key="2">
    <source>
        <dbReference type="ARBA" id="ARBA00002904"/>
    </source>
</evidence>
<sequence length="249" mass="28095">MKKSMKLVAALGLILVLGACHATEKETKAKASASVKTHHEAINYDKQEDWEFASGKMQSPINIDSKKVEMLTPDKGEMILNFGKEITKAEDNGHSIQITDSGQSTINGRQFNLTQFHFHAESEHTIDGKHYPLEAHFVNQSQDGRIAVIGVFFKAGRENLGFKEVLADVASKKIDAITDIDKMIPRNKSFYHYLGSLTTPPLTENVEWYIMKEPMEVSQAQLDAFKKLYAHNNRKIQPLNDRKILAHDE</sequence>
<dbReference type="KEGG" id="lpk:LACPI_1361"/>
<dbReference type="PROSITE" id="PS00162">
    <property type="entry name" value="ALPHA_CA_1"/>
    <property type="match status" value="1"/>
</dbReference>
<reference evidence="13" key="1">
    <citation type="submission" date="2015-01" db="EMBL/GenBank/DDBJ databases">
        <authorList>
            <person name="Andreevskaya M."/>
        </authorList>
    </citation>
    <scope>NUCLEOTIDE SEQUENCE [LARGE SCALE GENOMIC DNA]</scope>
    <source>
        <strain evidence="13">MKFS47</strain>
    </source>
</reference>
<dbReference type="Proteomes" id="UP000033166">
    <property type="component" value="Chromosome I"/>
</dbReference>
<evidence type="ECO:0000256" key="7">
    <source>
        <dbReference type="ARBA" id="ARBA00022833"/>
    </source>
</evidence>
<dbReference type="EMBL" id="LN774769">
    <property type="protein sequence ID" value="CEN28561.1"/>
    <property type="molecule type" value="Genomic_DNA"/>
</dbReference>
<accession>A0A0D6DX51</accession>